<evidence type="ECO:0000313" key="2">
    <source>
        <dbReference type="EMBL" id="COY62702.1"/>
    </source>
</evidence>
<proteinExistence type="predicted"/>
<feature type="compositionally biased region" description="Pro residues" evidence="1">
    <location>
        <begin position="126"/>
        <end position="136"/>
    </location>
</feature>
<evidence type="ECO:0000256" key="1">
    <source>
        <dbReference type="SAM" id="MobiDB-lite"/>
    </source>
</evidence>
<dbReference type="AlphaFoldDB" id="A0A916LCY5"/>
<protein>
    <submittedName>
        <fullName evidence="2">Uncharacterized protein</fullName>
    </submittedName>
</protein>
<accession>A0A916LCY5</accession>
<dbReference type="EMBL" id="CSBK01001403">
    <property type="protein sequence ID" value="COY62702.1"/>
    <property type="molecule type" value="Genomic_DNA"/>
</dbReference>
<dbReference type="Proteomes" id="UP000039021">
    <property type="component" value="Unassembled WGS sequence"/>
</dbReference>
<comment type="caution">
    <text evidence="2">The sequence shown here is derived from an EMBL/GenBank/DDBJ whole genome shotgun (WGS) entry which is preliminary data.</text>
</comment>
<feature type="region of interest" description="Disordered" evidence="1">
    <location>
        <begin position="123"/>
        <end position="146"/>
    </location>
</feature>
<organism evidence="2 3">
    <name type="scientific">Mycobacterium tuberculosis</name>
    <dbReference type="NCBI Taxonomy" id="1773"/>
    <lineage>
        <taxon>Bacteria</taxon>
        <taxon>Bacillati</taxon>
        <taxon>Actinomycetota</taxon>
        <taxon>Actinomycetes</taxon>
        <taxon>Mycobacteriales</taxon>
        <taxon>Mycobacteriaceae</taxon>
        <taxon>Mycobacterium</taxon>
        <taxon>Mycobacterium tuberculosis complex</taxon>
    </lineage>
</organism>
<gene>
    <name evidence="2" type="ORF">ERS007739_02894</name>
</gene>
<name>A0A916LCY5_MYCTX</name>
<sequence>MVDCDIGIGPEALANDIQILPPGLGAEHLAPAVEEELRVIADPGTNLQHALVAEVEPQRGQVLLTAGVVPKVKDAVKMPFRSRAQHAGESHQARIAHLAEEKRSPMAIELLTRLRPQRIDLLEPTPAWPWTPPPPSSANARGKHSR</sequence>
<evidence type="ECO:0000313" key="3">
    <source>
        <dbReference type="Proteomes" id="UP000039021"/>
    </source>
</evidence>
<reference evidence="3" key="1">
    <citation type="submission" date="2015-03" db="EMBL/GenBank/DDBJ databases">
        <authorList>
            <consortium name="Pathogen Informatics"/>
        </authorList>
    </citation>
    <scope>NUCLEOTIDE SEQUENCE [LARGE SCALE GENOMIC DNA]</scope>
    <source>
        <strain evidence="3">N09902308</strain>
    </source>
</reference>